<protein>
    <recommendedName>
        <fullName evidence="1">HNH nuclease domain-containing protein</fullName>
    </recommendedName>
</protein>
<accession>A0A0F9GL44</accession>
<dbReference type="EMBL" id="LAZR01017631">
    <property type="protein sequence ID" value="KKL99624.1"/>
    <property type="molecule type" value="Genomic_DNA"/>
</dbReference>
<evidence type="ECO:0000259" key="1">
    <source>
        <dbReference type="Pfam" id="PF13392"/>
    </source>
</evidence>
<reference evidence="2" key="1">
    <citation type="journal article" date="2015" name="Nature">
        <title>Complex archaea that bridge the gap between prokaryotes and eukaryotes.</title>
        <authorList>
            <person name="Spang A."/>
            <person name="Saw J.H."/>
            <person name="Jorgensen S.L."/>
            <person name="Zaremba-Niedzwiedzka K."/>
            <person name="Martijn J."/>
            <person name="Lind A.E."/>
            <person name="van Eijk R."/>
            <person name="Schleper C."/>
            <person name="Guy L."/>
            <person name="Ettema T.J."/>
        </authorList>
    </citation>
    <scope>NUCLEOTIDE SEQUENCE</scope>
</reference>
<evidence type="ECO:0000313" key="2">
    <source>
        <dbReference type="EMBL" id="KKL99624.1"/>
    </source>
</evidence>
<sequence>MPIGVYPRLNPIERFLSKIEICSSGCWLWFGSIKGNGYAHFVYPGGQYAHRFSYEFFIGSIPKDKELDHLCRIRHCANPNHLEAVTHREN</sequence>
<name>A0A0F9GL44_9ZZZZ</name>
<organism evidence="2">
    <name type="scientific">marine sediment metagenome</name>
    <dbReference type="NCBI Taxonomy" id="412755"/>
    <lineage>
        <taxon>unclassified sequences</taxon>
        <taxon>metagenomes</taxon>
        <taxon>ecological metagenomes</taxon>
    </lineage>
</organism>
<gene>
    <name evidence="2" type="ORF">LCGC14_1812580</name>
</gene>
<dbReference type="SUPFAM" id="SSF54060">
    <property type="entry name" value="His-Me finger endonucleases"/>
    <property type="match status" value="1"/>
</dbReference>
<comment type="caution">
    <text evidence="2">The sequence shown here is derived from an EMBL/GenBank/DDBJ whole genome shotgun (WGS) entry which is preliminary data.</text>
</comment>
<dbReference type="Pfam" id="PF13392">
    <property type="entry name" value="HNH_3"/>
    <property type="match status" value="1"/>
</dbReference>
<proteinExistence type="predicted"/>
<feature type="non-terminal residue" evidence="2">
    <location>
        <position position="90"/>
    </location>
</feature>
<dbReference type="AlphaFoldDB" id="A0A0F9GL44"/>
<feature type="domain" description="HNH nuclease" evidence="1">
    <location>
        <begin position="48"/>
        <end position="90"/>
    </location>
</feature>
<dbReference type="InterPro" id="IPR003615">
    <property type="entry name" value="HNH_nuc"/>
</dbReference>
<dbReference type="InterPro" id="IPR044925">
    <property type="entry name" value="His-Me_finger_sf"/>
</dbReference>